<dbReference type="InterPro" id="IPR001487">
    <property type="entry name" value="Bromodomain"/>
</dbReference>
<dbReference type="Pfam" id="PF00439">
    <property type="entry name" value="Bromodomain"/>
    <property type="match status" value="1"/>
</dbReference>
<dbReference type="Proteomes" id="UP001214638">
    <property type="component" value="Unassembled WGS sequence"/>
</dbReference>
<dbReference type="InterPro" id="IPR036770">
    <property type="entry name" value="Ankyrin_rpt-contain_sf"/>
</dbReference>
<evidence type="ECO:0000256" key="5">
    <source>
        <dbReference type="PROSITE-ProRule" id="PRU00035"/>
    </source>
</evidence>
<organism evidence="8 9">
    <name type="scientific">Babesia duncani</name>
    <dbReference type="NCBI Taxonomy" id="323732"/>
    <lineage>
        <taxon>Eukaryota</taxon>
        <taxon>Sar</taxon>
        <taxon>Alveolata</taxon>
        <taxon>Apicomplexa</taxon>
        <taxon>Aconoidasida</taxon>
        <taxon>Piroplasmida</taxon>
        <taxon>Babesiidae</taxon>
        <taxon>Babesia</taxon>
    </lineage>
</organism>
<dbReference type="SUPFAM" id="SSF47370">
    <property type="entry name" value="Bromodomain"/>
    <property type="match status" value="1"/>
</dbReference>
<dbReference type="InterPro" id="IPR002110">
    <property type="entry name" value="Ankyrin_rpt"/>
</dbReference>
<dbReference type="PROSITE" id="PS00633">
    <property type="entry name" value="BROMODOMAIN_1"/>
    <property type="match status" value="1"/>
</dbReference>
<dbReference type="RefSeq" id="XP_067802662.1">
    <property type="nucleotide sequence ID" value="XM_067947440.1"/>
</dbReference>
<feature type="region of interest" description="Disordered" evidence="6">
    <location>
        <begin position="225"/>
        <end position="260"/>
    </location>
</feature>
<protein>
    <submittedName>
        <fullName evidence="8">Bifunctional Ankyrin repeat/Bromodomain-like superfamily/Bromodomain/Ankyrin repeat-containing domain superfamily/Bromodomain</fullName>
    </submittedName>
</protein>
<dbReference type="SMART" id="SM00297">
    <property type="entry name" value="BROMO"/>
    <property type="match status" value="1"/>
</dbReference>
<reference evidence="8" key="1">
    <citation type="journal article" date="2023" name="Nat. Microbiol.">
        <title>Babesia duncani multi-omics identifies virulence factors and drug targets.</title>
        <authorList>
            <person name="Singh P."/>
            <person name="Lonardi S."/>
            <person name="Liang Q."/>
            <person name="Vydyam P."/>
            <person name="Khabirova E."/>
            <person name="Fang T."/>
            <person name="Gihaz S."/>
            <person name="Thekkiniath J."/>
            <person name="Munshi M."/>
            <person name="Abel S."/>
            <person name="Ciampossin L."/>
            <person name="Batugedara G."/>
            <person name="Gupta M."/>
            <person name="Lu X.M."/>
            <person name="Lenz T."/>
            <person name="Chakravarty S."/>
            <person name="Cornillot E."/>
            <person name="Hu Y."/>
            <person name="Ma W."/>
            <person name="Gonzalez L.M."/>
            <person name="Sanchez S."/>
            <person name="Estrada K."/>
            <person name="Sanchez-Flores A."/>
            <person name="Montero E."/>
            <person name="Harb O.S."/>
            <person name="Le Roch K.G."/>
            <person name="Mamoun C.B."/>
        </authorList>
    </citation>
    <scope>NUCLEOTIDE SEQUENCE</scope>
    <source>
        <strain evidence="8">WA1</strain>
    </source>
</reference>
<dbReference type="PROSITE" id="PS50014">
    <property type="entry name" value="BROMODOMAIN_2"/>
    <property type="match status" value="1"/>
</dbReference>
<dbReference type="InterPro" id="IPR018359">
    <property type="entry name" value="Bromodomain_CS"/>
</dbReference>
<dbReference type="Gene3D" id="1.25.40.20">
    <property type="entry name" value="Ankyrin repeat-containing domain"/>
    <property type="match status" value="1"/>
</dbReference>
<evidence type="ECO:0000256" key="2">
    <source>
        <dbReference type="ARBA" id="ARBA00023043"/>
    </source>
</evidence>
<feature type="compositionally biased region" description="Polar residues" evidence="6">
    <location>
        <begin position="245"/>
        <end position="260"/>
    </location>
</feature>
<dbReference type="EMBL" id="JALLKP010000003">
    <property type="protein sequence ID" value="KAK2195819.1"/>
    <property type="molecule type" value="Genomic_DNA"/>
</dbReference>
<keyword evidence="1" id="KW-0677">Repeat</keyword>
<keyword evidence="2 4" id="KW-0040">ANK repeat</keyword>
<sequence length="456" mass="52013">MATFHESYLNNPVVRILATASIDEIRDVLEQEYAECKRSRYDADESIQEIAKKKAETLIEPNMQITPLCQLSVRTPEDALEISKLLVEEYKLCDPGKVDLIGQTCLFYAARDGRSKLCEYLAQNGCAINHADRLGQTCLFYASREGHAETLETLIECGADVNITDTNRQTCLFYAARDGRLEAVKLLLKHKINAGWKDAQRRTAYSFAKTKGHSEIADLLKNASSEHKPIPKRSLPQMQDRSDAPITNTQSGVPMVTQGQNAQRTKRYRLQYRLPDDKGVWMDAPLVKVKEFEIRFPHLATWDKSAPFAPANTLRNPTIMQWHSVALNLLATLYKQEGGYVFERPVDPKRQNCPDYYDVIKRPISFSCIKSKVKRNQYESPKEFIDDVQLVFDNCFQYNKPETWVAGVGRNIEAIFKQQLTQVGFEDFCAKHDTIQAILMEAQEFINSHEKNAATN</sequence>
<comment type="caution">
    <text evidence="8">The sequence shown here is derived from an EMBL/GenBank/DDBJ whole genome shotgun (WGS) entry which is preliminary data.</text>
</comment>
<dbReference type="PROSITE" id="PS50088">
    <property type="entry name" value="ANK_REPEAT"/>
    <property type="match status" value="2"/>
</dbReference>
<evidence type="ECO:0000256" key="4">
    <source>
        <dbReference type="PROSITE-ProRule" id="PRU00023"/>
    </source>
</evidence>
<feature type="repeat" description="ANK" evidence="4">
    <location>
        <begin position="101"/>
        <end position="133"/>
    </location>
</feature>
<keyword evidence="3 5" id="KW-0103">Bromodomain</keyword>
<evidence type="ECO:0000256" key="6">
    <source>
        <dbReference type="SAM" id="MobiDB-lite"/>
    </source>
</evidence>
<evidence type="ECO:0000313" key="9">
    <source>
        <dbReference type="Proteomes" id="UP001214638"/>
    </source>
</evidence>
<evidence type="ECO:0000256" key="3">
    <source>
        <dbReference type="ARBA" id="ARBA00023117"/>
    </source>
</evidence>
<dbReference type="Pfam" id="PF12796">
    <property type="entry name" value="Ank_2"/>
    <property type="match status" value="1"/>
</dbReference>
<dbReference type="Pfam" id="PF13606">
    <property type="entry name" value="Ank_3"/>
    <property type="match status" value="1"/>
</dbReference>
<gene>
    <name evidence="8" type="ORF">BdWA1_002414</name>
</gene>
<feature type="repeat" description="ANK" evidence="4">
    <location>
        <begin position="134"/>
        <end position="166"/>
    </location>
</feature>
<dbReference type="KEGG" id="bdw:94336712"/>
<accession>A0AAD9UNF6</accession>
<keyword evidence="9" id="KW-1185">Reference proteome</keyword>
<name>A0AAD9UNF6_9APIC</name>
<dbReference type="PRINTS" id="PR00503">
    <property type="entry name" value="BROMODOMAIN"/>
</dbReference>
<evidence type="ECO:0000259" key="7">
    <source>
        <dbReference type="PROSITE" id="PS50014"/>
    </source>
</evidence>
<dbReference type="InterPro" id="IPR036427">
    <property type="entry name" value="Bromodomain-like_sf"/>
</dbReference>
<dbReference type="SUPFAM" id="SSF48403">
    <property type="entry name" value="Ankyrin repeat"/>
    <property type="match status" value="1"/>
</dbReference>
<dbReference type="SMART" id="SM00248">
    <property type="entry name" value="ANK"/>
    <property type="match status" value="3"/>
</dbReference>
<evidence type="ECO:0000313" key="8">
    <source>
        <dbReference type="EMBL" id="KAK2195819.1"/>
    </source>
</evidence>
<dbReference type="PANTHER" id="PTHR24173:SF74">
    <property type="entry name" value="ANKYRIN REPEAT DOMAIN-CONTAINING PROTEIN 16"/>
    <property type="match status" value="1"/>
</dbReference>
<proteinExistence type="predicted"/>
<dbReference type="CDD" id="cd04369">
    <property type="entry name" value="Bromodomain"/>
    <property type="match status" value="1"/>
</dbReference>
<evidence type="ECO:0000256" key="1">
    <source>
        <dbReference type="ARBA" id="ARBA00022737"/>
    </source>
</evidence>
<dbReference type="PANTHER" id="PTHR24173">
    <property type="entry name" value="ANKYRIN REPEAT CONTAINING"/>
    <property type="match status" value="1"/>
</dbReference>
<dbReference type="PROSITE" id="PS50297">
    <property type="entry name" value="ANK_REP_REGION"/>
    <property type="match status" value="1"/>
</dbReference>
<dbReference type="AlphaFoldDB" id="A0AAD9UNF6"/>
<feature type="domain" description="Bromo" evidence="7">
    <location>
        <begin position="334"/>
        <end position="406"/>
    </location>
</feature>
<dbReference type="Gene3D" id="1.20.920.10">
    <property type="entry name" value="Bromodomain-like"/>
    <property type="match status" value="1"/>
</dbReference>
<dbReference type="GeneID" id="94336712"/>